<dbReference type="Proteomes" id="UP000198873">
    <property type="component" value="Unassembled WGS sequence"/>
</dbReference>
<dbReference type="Gene3D" id="3.40.50.1820">
    <property type="entry name" value="alpha/beta hydrolase"/>
    <property type="match status" value="1"/>
</dbReference>
<dbReference type="EMBL" id="FPAB01000001">
    <property type="protein sequence ID" value="SFS37481.1"/>
    <property type="molecule type" value="Genomic_DNA"/>
</dbReference>
<comment type="similarity">
    <text evidence="1">Belongs to the thioesterase family.</text>
</comment>
<evidence type="ECO:0000259" key="2">
    <source>
        <dbReference type="Pfam" id="PF00975"/>
    </source>
</evidence>
<dbReference type="SUPFAM" id="SSF53474">
    <property type="entry name" value="alpha/beta-Hydrolases"/>
    <property type="match status" value="1"/>
</dbReference>
<evidence type="ECO:0000313" key="4">
    <source>
        <dbReference type="Proteomes" id="UP000198873"/>
    </source>
</evidence>
<feature type="domain" description="Thioesterase" evidence="2">
    <location>
        <begin position="5"/>
        <end position="229"/>
    </location>
</feature>
<dbReference type="GO" id="GO:0008610">
    <property type="term" value="P:lipid biosynthetic process"/>
    <property type="evidence" value="ECO:0007669"/>
    <property type="project" value="TreeGrafter"/>
</dbReference>
<dbReference type="STRING" id="1176198.SAMN05444716_101397"/>
<name>A0A1I6PBD5_9ACTN</name>
<dbReference type="InterPro" id="IPR029058">
    <property type="entry name" value="AB_hydrolase_fold"/>
</dbReference>
<dbReference type="InterPro" id="IPR001031">
    <property type="entry name" value="Thioesterase"/>
</dbReference>
<organism evidence="3 4">
    <name type="scientific">Streptomyces harbinensis</name>
    <dbReference type="NCBI Taxonomy" id="1176198"/>
    <lineage>
        <taxon>Bacteria</taxon>
        <taxon>Bacillati</taxon>
        <taxon>Actinomycetota</taxon>
        <taxon>Actinomycetes</taxon>
        <taxon>Kitasatosporales</taxon>
        <taxon>Streptomycetaceae</taxon>
        <taxon>Streptomyces</taxon>
    </lineage>
</organism>
<dbReference type="AlphaFoldDB" id="A0A1I6PBD5"/>
<evidence type="ECO:0000313" key="3">
    <source>
        <dbReference type="EMBL" id="SFS37481.1"/>
    </source>
</evidence>
<protein>
    <submittedName>
        <fullName evidence="3">Surfactin synthase thioesterase subunit</fullName>
    </submittedName>
</protein>
<dbReference type="RefSeq" id="WP_308404684.1">
    <property type="nucleotide sequence ID" value="NZ_FPAB01000001.1"/>
</dbReference>
<dbReference type="Pfam" id="PF00975">
    <property type="entry name" value="Thioesterase"/>
    <property type="match status" value="1"/>
</dbReference>
<evidence type="ECO:0000256" key="1">
    <source>
        <dbReference type="ARBA" id="ARBA00007169"/>
    </source>
</evidence>
<sequence>MRVMLLCLPHAGGSASRYHRWRALLPAHVDVVPLELNGRGERVSEPLYASLGEALDDLTHRTLPLLAAGQPFALFGHSMGAYLALALERRLESLGLQGRHLFLSGRGSPCYRDVLGAPVGELDDRRLLSALAAFGGLPPTLTDHDELVSELFLPVLRADFRLLEDGAATADETVPVRSPITVLNGEDDDTANAVCHTEWQRLSTSAVDFRAYAGGHFFIDGNLQGITQLIAART</sequence>
<dbReference type="PANTHER" id="PTHR11487">
    <property type="entry name" value="THIOESTERASE"/>
    <property type="match status" value="1"/>
</dbReference>
<proteinExistence type="inferred from homology"/>
<accession>A0A1I6PBD5</accession>
<dbReference type="PANTHER" id="PTHR11487:SF0">
    <property type="entry name" value="S-ACYL FATTY ACID SYNTHASE THIOESTERASE, MEDIUM CHAIN"/>
    <property type="match status" value="1"/>
</dbReference>
<dbReference type="InterPro" id="IPR012223">
    <property type="entry name" value="TEII"/>
</dbReference>
<gene>
    <name evidence="3" type="ORF">SAMN05444716_101397</name>
</gene>
<keyword evidence="4" id="KW-1185">Reference proteome</keyword>
<reference evidence="4" key="1">
    <citation type="submission" date="2016-10" db="EMBL/GenBank/DDBJ databases">
        <authorList>
            <person name="Varghese N."/>
            <person name="Submissions S."/>
        </authorList>
    </citation>
    <scope>NUCLEOTIDE SEQUENCE [LARGE SCALE GENOMIC DNA]</scope>
    <source>
        <strain evidence="4">CGMCC 4.7047</strain>
    </source>
</reference>